<reference evidence="8 9" key="1">
    <citation type="submission" date="2020-02" db="EMBL/GenBank/DDBJ databases">
        <title>Full genome sequence of Nocardioides sp. R-3366.</title>
        <authorList>
            <person name="Im W.-T."/>
        </authorList>
    </citation>
    <scope>NUCLEOTIDE SEQUENCE [LARGE SCALE GENOMIC DNA]</scope>
    <source>
        <strain evidence="8 9">R-3366</strain>
    </source>
</reference>
<evidence type="ECO:0000256" key="2">
    <source>
        <dbReference type="ARBA" id="ARBA00022475"/>
    </source>
</evidence>
<evidence type="ECO:0000256" key="7">
    <source>
        <dbReference type="SAM" id="Phobius"/>
    </source>
</evidence>
<protein>
    <submittedName>
        <fullName evidence="8">Flagellar biosynthetic protein FliO</fullName>
    </submittedName>
</protein>
<gene>
    <name evidence="8" type="ORF">G5V58_06430</name>
</gene>
<dbReference type="AlphaFoldDB" id="A0A6G6WB52"/>
<organism evidence="8 9">
    <name type="scientific">Nocardioides anomalus</name>
    <dbReference type="NCBI Taxonomy" id="2712223"/>
    <lineage>
        <taxon>Bacteria</taxon>
        <taxon>Bacillati</taxon>
        <taxon>Actinomycetota</taxon>
        <taxon>Actinomycetes</taxon>
        <taxon>Propionibacteriales</taxon>
        <taxon>Nocardioidaceae</taxon>
        <taxon>Nocardioides</taxon>
    </lineage>
</organism>
<dbReference type="KEGG" id="nano:G5V58_06430"/>
<keyword evidence="3 7" id="KW-0812">Transmembrane</keyword>
<accession>A0A6G6WB52</accession>
<dbReference type="GO" id="GO:0044781">
    <property type="term" value="P:bacterial-type flagellum organization"/>
    <property type="evidence" value="ECO:0007669"/>
    <property type="project" value="InterPro"/>
</dbReference>
<dbReference type="RefSeq" id="WP_165230007.1">
    <property type="nucleotide sequence ID" value="NZ_CP049257.1"/>
</dbReference>
<feature type="region of interest" description="Disordered" evidence="6">
    <location>
        <begin position="138"/>
        <end position="204"/>
    </location>
</feature>
<keyword evidence="2" id="KW-1003">Cell membrane</keyword>
<evidence type="ECO:0000256" key="6">
    <source>
        <dbReference type="SAM" id="MobiDB-lite"/>
    </source>
</evidence>
<evidence type="ECO:0000256" key="1">
    <source>
        <dbReference type="ARBA" id="ARBA00004236"/>
    </source>
</evidence>
<evidence type="ECO:0000313" key="9">
    <source>
        <dbReference type="Proteomes" id="UP000502996"/>
    </source>
</evidence>
<evidence type="ECO:0000256" key="5">
    <source>
        <dbReference type="ARBA" id="ARBA00023136"/>
    </source>
</evidence>
<dbReference type="EMBL" id="CP049257">
    <property type="protein sequence ID" value="QIG42454.1"/>
    <property type="molecule type" value="Genomic_DNA"/>
</dbReference>
<feature type="compositionally biased region" description="Low complexity" evidence="6">
    <location>
        <begin position="161"/>
        <end position="175"/>
    </location>
</feature>
<sequence length="204" mass="21645">MTELVVRLVFSLAVVLGLLLLCVRFAGRRFTSRGDALVQVVHRQAISRSAAVSVVNVGGRVLVLGTTEQEVRLLTELDPASLELDDDTDAHDADEESDELLRTLDHPALAVVRDRPTSIALELLAQEPQALVTEPAAQPVAPAAHGRHAAPRHGGARRAAPRPSRAARTPQASRTATKDTPLAGSVLSPSTWKQAWGAATGRAS</sequence>
<dbReference type="GO" id="GO:0016020">
    <property type="term" value="C:membrane"/>
    <property type="evidence" value="ECO:0007669"/>
    <property type="project" value="InterPro"/>
</dbReference>
<dbReference type="InterPro" id="IPR022781">
    <property type="entry name" value="Flagellar_biosynth_FliO"/>
</dbReference>
<dbReference type="Pfam" id="PF04347">
    <property type="entry name" value="FliO"/>
    <property type="match status" value="1"/>
</dbReference>
<proteinExistence type="predicted"/>
<keyword evidence="8" id="KW-0282">Flagellum</keyword>
<keyword evidence="9" id="KW-1185">Reference proteome</keyword>
<name>A0A6G6WB52_9ACTN</name>
<feature type="transmembrane region" description="Helical" evidence="7">
    <location>
        <begin position="6"/>
        <end position="27"/>
    </location>
</feature>
<keyword evidence="8" id="KW-0966">Cell projection</keyword>
<evidence type="ECO:0000256" key="4">
    <source>
        <dbReference type="ARBA" id="ARBA00022989"/>
    </source>
</evidence>
<dbReference type="Proteomes" id="UP000502996">
    <property type="component" value="Chromosome"/>
</dbReference>
<keyword evidence="5 7" id="KW-0472">Membrane</keyword>
<comment type="subcellular location">
    <subcellularLocation>
        <location evidence="1">Cell membrane</location>
    </subcellularLocation>
</comment>
<keyword evidence="4 7" id="KW-1133">Transmembrane helix</keyword>
<feature type="compositionally biased region" description="Basic residues" evidence="6">
    <location>
        <begin position="145"/>
        <end position="160"/>
    </location>
</feature>
<keyword evidence="8" id="KW-0969">Cilium</keyword>
<evidence type="ECO:0000313" key="8">
    <source>
        <dbReference type="EMBL" id="QIG42454.1"/>
    </source>
</evidence>
<evidence type="ECO:0000256" key="3">
    <source>
        <dbReference type="ARBA" id="ARBA00022692"/>
    </source>
</evidence>